<organism evidence="1 2">
    <name type="scientific">Rohdeia mirabilis</name>
    <dbReference type="NCBI Taxonomy" id="2528008"/>
    <lineage>
        <taxon>Bacteria</taxon>
        <taxon>Pseudomonadati</taxon>
        <taxon>Planctomycetota</taxon>
        <taxon>Planctomycetia</taxon>
        <taxon>Planctomycetia incertae sedis</taxon>
        <taxon>Rohdeia</taxon>
    </lineage>
</organism>
<dbReference type="AlphaFoldDB" id="A0A518CVT6"/>
<dbReference type="OrthoDB" id="288473at2"/>
<keyword evidence="2" id="KW-1185">Reference proteome</keyword>
<gene>
    <name evidence="1" type="ORF">Pla163_04190</name>
</gene>
<evidence type="ECO:0000313" key="2">
    <source>
        <dbReference type="Proteomes" id="UP000319342"/>
    </source>
</evidence>
<dbReference type="EMBL" id="CP036290">
    <property type="protein sequence ID" value="QDU83320.1"/>
    <property type="molecule type" value="Genomic_DNA"/>
</dbReference>
<protein>
    <submittedName>
        <fullName evidence="1">Uncharacterized protein</fullName>
    </submittedName>
</protein>
<accession>A0A518CVT6</accession>
<evidence type="ECO:0000313" key="1">
    <source>
        <dbReference type="EMBL" id="QDU83320.1"/>
    </source>
</evidence>
<dbReference type="Proteomes" id="UP000319342">
    <property type="component" value="Chromosome"/>
</dbReference>
<sequence>MFAALTEELILGPFEHPEYETTLVVKPLVDTGKAGRFASQAVVVTTAARRIIELSKAGDKVKSIVVEADGGVDPMQHPEFRAISENLRELVDKWFPKSKLILHTPGLHLGNAEGRHSLTAYHRPVIHFDAGTQKTFAALTGMDPQLYKDVCDGLEKIEMERWVLRATFVKGEADNSTDAELRFWLTKVASFGRPGTIQVTTLAKADTERKLKPVPKTRMASIAEKITAKLEREIELIEQA</sequence>
<proteinExistence type="predicted"/>
<dbReference type="RefSeq" id="WP_145182794.1">
    <property type="nucleotide sequence ID" value="NZ_CP036290.1"/>
</dbReference>
<reference evidence="1 2" key="1">
    <citation type="submission" date="2019-02" db="EMBL/GenBank/DDBJ databases">
        <title>Deep-cultivation of Planctomycetes and their phenomic and genomic characterization uncovers novel biology.</title>
        <authorList>
            <person name="Wiegand S."/>
            <person name="Jogler M."/>
            <person name="Boedeker C."/>
            <person name="Pinto D."/>
            <person name="Vollmers J."/>
            <person name="Rivas-Marin E."/>
            <person name="Kohn T."/>
            <person name="Peeters S.H."/>
            <person name="Heuer A."/>
            <person name="Rast P."/>
            <person name="Oberbeckmann S."/>
            <person name="Bunk B."/>
            <person name="Jeske O."/>
            <person name="Meyerdierks A."/>
            <person name="Storesund J.E."/>
            <person name="Kallscheuer N."/>
            <person name="Luecker S."/>
            <person name="Lage O.M."/>
            <person name="Pohl T."/>
            <person name="Merkel B.J."/>
            <person name="Hornburger P."/>
            <person name="Mueller R.-W."/>
            <person name="Bruemmer F."/>
            <person name="Labrenz M."/>
            <person name="Spormann A.M."/>
            <person name="Op den Camp H."/>
            <person name="Overmann J."/>
            <person name="Amann R."/>
            <person name="Jetten M.S.M."/>
            <person name="Mascher T."/>
            <person name="Medema M.H."/>
            <person name="Devos D.P."/>
            <person name="Kaster A.-K."/>
            <person name="Ovreas L."/>
            <person name="Rohde M."/>
            <person name="Galperin M.Y."/>
            <person name="Jogler C."/>
        </authorList>
    </citation>
    <scope>NUCLEOTIDE SEQUENCE [LARGE SCALE GENOMIC DNA]</scope>
    <source>
        <strain evidence="1 2">Pla163</strain>
    </source>
</reference>
<name>A0A518CVT6_9BACT</name>